<dbReference type="Proteomes" id="UP001209540">
    <property type="component" value="Unassembled WGS sequence"/>
</dbReference>
<dbReference type="EMBL" id="JAIXMP010000025">
    <property type="protein sequence ID" value="KAI9253964.1"/>
    <property type="molecule type" value="Genomic_DNA"/>
</dbReference>
<evidence type="ECO:0000313" key="2">
    <source>
        <dbReference type="Proteomes" id="UP001209540"/>
    </source>
</evidence>
<gene>
    <name evidence="1" type="ORF">BDA99DRAFT_574525</name>
</gene>
<sequence>MVSSAWYYIDISTLKKHHTSTFNNQKYANLGKSCSHSNTKGSAFSGSPLIRYMKVAFTSTTEGIFASMTCNCPSLKIIEFHQATKPTSDSPFFGKIIQALGKLKMLQHNVLEYCGEESYTGIKGLDCEIIELIGLDTFTTRGVSDPIQIWKVKNLES</sequence>
<dbReference type="AlphaFoldDB" id="A0AAD5JTV8"/>
<organism evidence="1 2">
    <name type="scientific">Phascolomyces articulosus</name>
    <dbReference type="NCBI Taxonomy" id="60185"/>
    <lineage>
        <taxon>Eukaryota</taxon>
        <taxon>Fungi</taxon>
        <taxon>Fungi incertae sedis</taxon>
        <taxon>Mucoromycota</taxon>
        <taxon>Mucoromycotina</taxon>
        <taxon>Mucoromycetes</taxon>
        <taxon>Mucorales</taxon>
        <taxon>Lichtheimiaceae</taxon>
        <taxon>Phascolomyces</taxon>
    </lineage>
</organism>
<proteinExistence type="predicted"/>
<comment type="caution">
    <text evidence="1">The sequence shown here is derived from an EMBL/GenBank/DDBJ whole genome shotgun (WGS) entry which is preliminary data.</text>
</comment>
<evidence type="ECO:0000313" key="1">
    <source>
        <dbReference type="EMBL" id="KAI9253964.1"/>
    </source>
</evidence>
<protein>
    <submittedName>
        <fullName evidence="1">Uncharacterized protein</fullName>
    </submittedName>
</protein>
<accession>A0AAD5JTV8</accession>
<reference evidence="1" key="1">
    <citation type="journal article" date="2022" name="IScience">
        <title>Evolution of zygomycete secretomes and the origins of terrestrial fungal ecologies.</title>
        <authorList>
            <person name="Chang Y."/>
            <person name="Wang Y."/>
            <person name="Mondo S."/>
            <person name="Ahrendt S."/>
            <person name="Andreopoulos W."/>
            <person name="Barry K."/>
            <person name="Beard J."/>
            <person name="Benny G.L."/>
            <person name="Blankenship S."/>
            <person name="Bonito G."/>
            <person name="Cuomo C."/>
            <person name="Desiro A."/>
            <person name="Gervers K.A."/>
            <person name="Hundley H."/>
            <person name="Kuo A."/>
            <person name="LaButti K."/>
            <person name="Lang B.F."/>
            <person name="Lipzen A."/>
            <person name="O'Donnell K."/>
            <person name="Pangilinan J."/>
            <person name="Reynolds N."/>
            <person name="Sandor L."/>
            <person name="Smith M.E."/>
            <person name="Tsang A."/>
            <person name="Grigoriev I.V."/>
            <person name="Stajich J.E."/>
            <person name="Spatafora J.W."/>
        </authorList>
    </citation>
    <scope>NUCLEOTIDE SEQUENCE</scope>
    <source>
        <strain evidence="1">RSA 2281</strain>
    </source>
</reference>
<reference evidence="1" key="2">
    <citation type="submission" date="2023-02" db="EMBL/GenBank/DDBJ databases">
        <authorList>
            <consortium name="DOE Joint Genome Institute"/>
            <person name="Mondo S.J."/>
            <person name="Chang Y."/>
            <person name="Wang Y."/>
            <person name="Ahrendt S."/>
            <person name="Andreopoulos W."/>
            <person name="Barry K."/>
            <person name="Beard J."/>
            <person name="Benny G.L."/>
            <person name="Blankenship S."/>
            <person name="Bonito G."/>
            <person name="Cuomo C."/>
            <person name="Desiro A."/>
            <person name="Gervers K.A."/>
            <person name="Hundley H."/>
            <person name="Kuo A."/>
            <person name="LaButti K."/>
            <person name="Lang B.F."/>
            <person name="Lipzen A."/>
            <person name="O'Donnell K."/>
            <person name="Pangilinan J."/>
            <person name="Reynolds N."/>
            <person name="Sandor L."/>
            <person name="Smith M.W."/>
            <person name="Tsang A."/>
            <person name="Grigoriev I.V."/>
            <person name="Stajich J.E."/>
            <person name="Spatafora J.W."/>
        </authorList>
    </citation>
    <scope>NUCLEOTIDE SEQUENCE</scope>
    <source>
        <strain evidence="1">RSA 2281</strain>
    </source>
</reference>
<name>A0AAD5JTV8_9FUNG</name>
<keyword evidence="2" id="KW-1185">Reference proteome</keyword>